<evidence type="ECO:0000259" key="9">
    <source>
        <dbReference type="Pfam" id="PF00675"/>
    </source>
</evidence>
<dbReference type="Proteomes" id="UP000053237">
    <property type="component" value="Unassembled WGS sequence"/>
</dbReference>
<evidence type="ECO:0000256" key="1">
    <source>
        <dbReference type="ARBA" id="ARBA00001947"/>
    </source>
</evidence>
<dbReference type="PANTHER" id="PTHR11851">
    <property type="entry name" value="METALLOPROTEASE"/>
    <property type="match status" value="1"/>
</dbReference>
<comment type="caution">
    <text evidence="11">The sequence shown here is derived from an EMBL/GenBank/DDBJ whole genome shotgun (WGS) entry which is preliminary data.</text>
</comment>
<evidence type="ECO:0000313" key="12">
    <source>
        <dbReference type="Proteomes" id="UP000053237"/>
    </source>
</evidence>
<name>A0A024GRM3_9STRA</name>
<dbReference type="GO" id="GO:0008237">
    <property type="term" value="F:metallopeptidase activity"/>
    <property type="evidence" value="ECO:0007669"/>
    <property type="project" value="UniProtKB-KW"/>
</dbReference>
<evidence type="ECO:0000256" key="5">
    <source>
        <dbReference type="ARBA" id="ARBA00022801"/>
    </source>
</evidence>
<evidence type="ECO:0000256" key="3">
    <source>
        <dbReference type="ARBA" id="ARBA00022670"/>
    </source>
</evidence>
<dbReference type="EMBL" id="CAIX01000282">
    <property type="protein sequence ID" value="CCI49224.1"/>
    <property type="molecule type" value="Genomic_DNA"/>
</dbReference>
<proteinExistence type="predicted"/>
<evidence type="ECO:0008006" key="13">
    <source>
        <dbReference type="Google" id="ProtNLM"/>
    </source>
</evidence>
<dbReference type="Gene3D" id="3.30.830.10">
    <property type="entry name" value="Metalloenzyme, LuxS/M16 peptidase-like"/>
    <property type="match status" value="2"/>
</dbReference>
<comment type="cofactor">
    <cofactor evidence="1">
        <name>Zn(2+)</name>
        <dbReference type="ChEBI" id="CHEBI:29105"/>
    </cofactor>
</comment>
<dbReference type="STRING" id="65357.A0A024GRM3"/>
<keyword evidence="4" id="KW-0479">Metal-binding</keyword>
<dbReference type="GO" id="GO:0046872">
    <property type="term" value="F:metal ion binding"/>
    <property type="evidence" value="ECO:0007669"/>
    <property type="project" value="UniProtKB-KW"/>
</dbReference>
<accession>A0A024GRM3</accession>
<dbReference type="InterPro" id="IPR050361">
    <property type="entry name" value="MPP/UQCRC_Complex"/>
</dbReference>
<keyword evidence="6" id="KW-0862">Zinc</keyword>
<dbReference type="InterPro" id="IPR011249">
    <property type="entry name" value="Metalloenz_LuxS/M16"/>
</dbReference>
<dbReference type="GO" id="GO:0006508">
    <property type="term" value="P:proteolysis"/>
    <property type="evidence" value="ECO:0007669"/>
    <property type="project" value="UniProtKB-KW"/>
</dbReference>
<comment type="subcellular location">
    <subcellularLocation>
        <location evidence="2">Mitochondrion</location>
    </subcellularLocation>
</comment>
<evidence type="ECO:0000313" key="11">
    <source>
        <dbReference type="EMBL" id="CCI49224.1"/>
    </source>
</evidence>
<reference evidence="11 12" key="1">
    <citation type="submission" date="2012-05" db="EMBL/GenBank/DDBJ databases">
        <title>Recombination and specialization in a pathogen metapopulation.</title>
        <authorList>
            <person name="Gardiner A."/>
            <person name="Kemen E."/>
            <person name="Schultz-Larsen T."/>
            <person name="MacLean D."/>
            <person name="Van Oosterhout C."/>
            <person name="Jones J.D.G."/>
        </authorList>
    </citation>
    <scope>NUCLEOTIDE SEQUENCE [LARGE SCALE GENOMIC DNA]</scope>
    <source>
        <strain evidence="11 12">Ac Nc2</strain>
    </source>
</reference>
<evidence type="ECO:0000256" key="6">
    <source>
        <dbReference type="ARBA" id="ARBA00022833"/>
    </source>
</evidence>
<evidence type="ECO:0000256" key="4">
    <source>
        <dbReference type="ARBA" id="ARBA00022723"/>
    </source>
</evidence>
<keyword evidence="5" id="KW-0378">Hydrolase</keyword>
<evidence type="ECO:0000256" key="2">
    <source>
        <dbReference type="ARBA" id="ARBA00004173"/>
    </source>
</evidence>
<feature type="domain" description="Peptidase M16 N-terminal" evidence="9">
    <location>
        <begin position="40"/>
        <end position="183"/>
    </location>
</feature>
<keyword evidence="7" id="KW-0482">Metalloprotease</keyword>
<evidence type="ECO:0000259" key="10">
    <source>
        <dbReference type="Pfam" id="PF05193"/>
    </source>
</evidence>
<organism evidence="11 12">
    <name type="scientific">Albugo candida</name>
    <dbReference type="NCBI Taxonomy" id="65357"/>
    <lineage>
        <taxon>Eukaryota</taxon>
        <taxon>Sar</taxon>
        <taxon>Stramenopiles</taxon>
        <taxon>Oomycota</taxon>
        <taxon>Peronosporomycetes</taxon>
        <taxon>Albuginales</taxon>
        <taxon>Albuginaceae</taxon>
        <taxon>Albugo</taxon>
    </lineage>
</organism>
<dbReference type="InterPro" id="IPR007863">
    <property type="entry name" value="Peptidase_M16_C"/>
</dbReference>
<dbReference type="PANTHER" id="PTHR11851:SF149">
    <property type="entry name" value="GH01077P"/>
    <property type="match status" value="1"/>
</dbReference>
<keyword evidence="3" id="KW-0645">Protease</keyword>
<gene>
    <name evidence="11" type="ORF">BN9_105060</name>
</gene>
<keyword evidence="8" id="KW-0496">Mitochondrion</keyword>
<evidence type="ECO:0000256" key="7">
    <source>
        <dbReference type="ARBA" id="ARBA00023049"/>
    </source>
</evidence>
<dbReference type="AlphaFoldDB" id="A0A024GRM3"/>
<dbReference type="Pfam" id="PF00675">
    <property type="entry name" value="Peptidase_M16"/>
    <property type="match status" value="1"/>
</dbReference>
<dbReference type="FunCoup" id="A0A024GRM3">
    <property type="interactions" value="446"/>
</dbReference>
<dbReference type="GO" id="GO:0005739">
    <property type="term" value="C:mitochondrion"/>
    <property type="evidence" value="ECO:0007669"/>
    <property type="project" value="UniProtKB-SubCell"/>
</dbReference>
<sequence>MYKTLCRHKSVAAAVHASSLHPSYVQAPVTKVSKLQNGVRVASELTSHETATINISIQAGTRYSNGATALLFERMIMTGTKKRSHEQLEKKILELGGRLSTHTDRERTVLSAHVHKNDVSAAVQLLGELLQPPSWNSTTLTAECQALADHIRVTRSGYSKSLVFDHLHETAFMDTELGHSLVGREKDIFNVTLDDLESYHSTNMTADRVVVAGAGAIEHSELVRLADKALGMLPASKTCMSLKPSLFVGSDVRIKNDYIPLAHVAIAFEAFQWTSKHFFPAKLMQVLIGKWDRSGSAGLNASSKLAQAVAEQELALSFETFNLNYSDTGLFGVYAIADQYKANDLMWYVMESLVRLVHRTSDEEVESAKAQLKANLLLNLDNPCEISDDIGRQMLAFGKRLSLPETFAQIDAIDAASVRATADEIINDKEHALSAIGSIHELPDYTNLRRRSYWVRY</sequence>
<evidence type="ECO:0000256" key="8">
    <source>
        <dbReference type="ARBA" id="ARBA00023128"/>
    </source>
</evidence>
<protein>
    <recommendedName>
        <fullName evidence="13">Peptidase M16 N-terminal domain-containing protein</fullName>
    </recommendedName>
</protein>
<dbReference type="FunFam" id="3.30.830.10:FF:000001">
    <property type="entry name" value="Mitochondrial-processing peptidase subunit beta, mitochondrial"/>
    <property type="match status" value="1"/>
</dbReference>
<dbReference type="Pfam" id="PF05193">
    <property type="entry name" value="Peptidase_M16_C"/>
    <property type="match status" value="1"/>
</dbReference>
<dbReference type="InParanoid" id="A0A024GRM3"/>
<dbReference type="InterPro" id="IPR011765">
    <property type="entry name" value="Pept_M16_N"/>
</dbReference>
<feature type="domain" description="Peptidase M16 C-terminal" evidence="10">
    <location>
        <begin position="190"/>
        <end position="372"/>
    </location>
</feature>
<dbReference type="SUPFAM" id="SSF63411">
    <property type="entry name" value="LuxS/MPP-like metallohydrolase"/>
    <property type="match status" value="2"/>
</dbReference>
<keyword evidence="12" id="KW-1185">Reference proteome</keyword>
<dbReference type="OrthoDB" id="10251424at2759"/>